<dbReference type="Pfam" id="PF22435">
    <property type="entry name" value="MRM3-like_sub_bind"/>
    <property type="match status" value="1"/>
</dbReference>
<evidence type="ECO:0000256" key="3">
    <source>
        <dbReference type="ARBA" id="ARBA00022679"/>
    </source>
</evidence>
<evidence type="ECO:0000259" key="4">
    <source>
        <dbReference type="SMART" id="SM00967"/>
    </source>
</evidence>
<dbReference type="SMART" id="SM00967">
    <property type="entry name" value="SpoU_sub_bind"/>
    <property type="match status" value="1"/>
</dbReference>
<dbReference type="GO" id="GO:0008168">
    <property type="term" value="F:methyltransferase activity"/>
    <property type="evidence" value="ECO:0007669"/>
    <property type="project" value="UniProtKB-KW"/>
</dbReference>
<dbReference type="PANTHER" id="PTHR43191:SF2">
    <property type="entry name" value="RRNA METHYLTRANSFERASE 3, MITOCHONDRIAL"/>
    <property type="match status" value="1"/>
</dbReference>
<sequence>MHFDEPRALPLISRGQQRAARRLLSRKGREEDGLFLAEGTQAVREALRRPELVEAVIVSNPAEHSELLAMADPQICWLAHPSDIDQLTDTVTPQGIVAICRSELASLNDLPAPKLAVVCAQVRDPGNAGTVIRCADAFGADLVILTKGSVEVFNPKTVRASVGSIFHLPIVVGVELVDAVAWLHKNGVQVVAADGGGDSLDQLAASGELAAPTAWIMGNEAWGLPQADRDLADRVVGVPMWGQAESLNLSTAAAVCLYATASAQRHA</sequence>
<accession>A0ABW1WZZ2</accession>
<evidence type="ECO:0000313" key="6">
    <source>
        <dbReference type="Proteomes" id="UP001596266"/>
    </source>
</evidence>
<dbReference type="SUPFAM" id="SSF75217">
    <property type="entry name" value="alpha/beta knot"/>
    <property type="match status" value="1"/>
</dbReference>
<dbReference type="InterPro" id="IPR029026">
    <property type="entry name" value="tRNA_m1G_MTases_N"/>
</dbReference>
<dbReference type="SUPFAM" id="SSF55315">
    <property type="entry name" value="L30e-like"/>
    <property type="match status" value="1"/>
</dbReference>
<dbReference type="Proteomes" id="UP001596266">
    <property type="component" value="Unassembled WGS sequence"/>
</dbReference>
<proteinExistence type="inferred from homology"/>
<evidence type="ECO:0000256" key="1">
    <source>
        <dbReference type="ARBA" id="ARBA00007228"/>
    </source>
</evidence>
<evidence type="ECO:0000313" key="5">
    <source>
        <dbReference type="EMBL" id="MFC6395860.1"/>
    </source>
</evidence>
<gene>
    <name evidence="5" type="ORF">ACFP57_02455</name>
</gene>
<name>A0ABW1WZZ2_9ACTN</name>
<evidence type="ECO:0000256" key="2">
    <source>
        <dbReference type="ARBA" id="ARBA00022603"/>
    </source>
</evidence>
<dbReference type="InterPro" id="IPR029064">
    <property type="entry name" value="Ribosomal_eL30-like_sf"/>
</dbReference>
<dbReference type="PANTHER" id="PTHR43191">
    <property type="entry name" value="RRNA METHYLTRANSFERASE 3"/>
    <property type="match status" value="1"/>
</dbReference>
<comment type="caution">
    <text evidence="5">The sequence shown here is derived from an EMBL/GenBank/DDBJ whole genome shotgun (WGS) entry which is preliminary data.</text>
</comment>
<dbReference type="InterPro" id="IPR029028">
    <property type="entry name" value="Alpha/beta_knot_MTases"/>
</dbReference>
<comment type="similarity">
    <text evidence="1">Belongs to the class IV-like SAM-binding methyltransferase superfamily. RNA methyltransferase TrmH family.</text>
</comment>
<keyword evidence="2 5" id="KW-0489">Methyltransferase</keyword>
<dbReference type="InterPro" id="IPR001537">
    <property type="entry name" value="SpoU_MeTrfase"/>
</dbReference>
<dbReference type="Pfam" id="PF00588">
    <property type="entry name" value="SpoU_methylase"/>
    <property type="match status" value="1"/>
</dbReference>
<reference evidence="6" key="1">
    <citation type="journal article" date="2019" name="Int. J. Syst. Evol. Microbiol.">
        <title>The Global Catalogue of Microorganisms (GCM) 10K type strain sequencing project: providing services to taxonomists for standard genome sequencing and annotation.</title>
        <authorList>
            <consortium name="The Broad Institute Genomics Platform"/>
            <consortium name="The Broad Institute Genome Sequencing Center for Infectious Disease"/>
            <person name="Wu L."/>
            <person name="Ma J."/>
        </authorList>
    </citation>
    <scope>NUCLEOTIDE SEQUENCE [LARGE SCALE GENOMIC DNA]</scope>
    <source>
        <strain evidence="6">CGMCC 1.15277</strain>
    </source>
</reference>
<dbReference type="Gene3D" id="3.30.1330.30">
    <property type="match status" value="1"/>
</dbReference>
<dbReference type="InterPro" id="IPR013123">
    <property type="entry name" value="SpoU_subst-bd"/>
</dbReference>
<organism evidence="5 6">
    <name type="scientific">Luteococcus sanguinis</name>
    <dbReference type="NCBI Taxonomy" id="174038"/>
    <lineage>
        <taxon>Bacteria</taxon>
        <taxon>Bacillati</taxon>
        <taxon>Actinomycetota</taxon>
        <taxon>Actinomycetes</taxon>
        <taxon>Propionibacteriales</taxon>
        <taxon>Propionibacteriaceae</taxon>
        <taxon>Luteococcus</taxon>
    </lineage>
</organism>
<protein>
    <submittedName>
        <fullName evidence="5">TrmH family RNA methyltransferase</fullName>
    </submittedName>
</protein>
<dbReference type="GO" id="GO:0032259">
    <property type="term" value="P:methylation"/>
    <property type="evidence" value="ECO:0007669"/>
    <property type="project" value="UniProtKB-KW"/>
</dbReference>
<dbReference type="Gene3D" id="3.40.1280.10">
    <property type="match status" value="1"/>
</dbReference>
<dbReference type="EMBL" id="JBHSUA010000007">
    <property type="protein sequence ID" value="MFC6395860.1"/>
    <property type="molecule type" value="Genomic_DNA"/>
</dbReference>
<keyword evidence="3" id="KW-0808">Transferase</keyword>
<dbReference type="InterPro" id="IPR051259">
    <property type="entry name" value="rRNA_Methyltransferase"/>
</dbReference>
<feature type="domain" description="RNA 2-O ribose methyltransferase substrate binding" evidence="4">
    <location>
        <begin position="36"/>
        <end position="106"/>
    </location>
</feature>
<keyword evidence="6" id="KW-1185">Reference proteome</keyword>
<dbReference type="InterPro" id="IPR053888">
    <property type="entry name" value="MRM3-like_sub_bind"/>
</dbReference>
<dbReference type="CDD" id="cd18095">
    <property type="entry name" value="SpoU-like_rRNA-MTase"/>
    <property type="match status" value="1"/>
</dbReference>
<dbReference type="RefSeq" id="WP_343884561.1">
    <property type="nucleotide sequence ID" value="NZ_BAAAKI010000002.1"/>
</dbReference>